<dbReference type="Pfam" id="PF00067">
    <property type="entry name" value="p450"/>
    <property type="match status" value="1"/>
</dbReference>
<name>A0ABD2NEL8_9CUCU</name>
<keyword evidence="9" id="KW-0492">Microsome</keyword>
<dbReference type="InterPro" id="IPR050196">
    <property type="entry name" value="Cytochrome_P450_Monoox"/>
</dbReference>
<dbReference type="PRINTS" id="PR00463">
    <property type="entry name" value="EP450I"/>
</dbReference>
<evidence type="ECO:0000256" key="2">
    <source>
        <dbReference type="ARBA" id="ARBA00003690"/>
    </source>
</evidence>
<dbReference type="GO" id="GO:0005789">
    <property type="term" value="C:endoplasmic reticulum membrane"/>
    <property type="evidence" value="ECO:0007669"/>
    <property type="project" value="UniProtKB-SubCell"/>
</dbReference>
<evidence type="ECO:0000256" key="11">
    <source>
        <dbReference type="ARBA" id="ARBA00023004"/>
    </source>
</evidence>
<dbReference type="PANTHER" id="PTHR24291:SF189">
    <property type="entry name" value="CYTOCHROME P450 4C3-RELATED"/>
    <property type="match status" value="1"/>
</dbReference>
<keyword evidence="17" id="KW-1185">Reference proteome</keyword>
<reference evidence="16 17" key="1">
    <citation type="journal article" date="2021" name="BMC Biol.">
        <title>Horizontally acquired antibacterial genes associated with adaptive radiation of ladybird beetles.</title>
        <authorList>
            <person name="Li H.S."/>
            <person name="Tang X.F."/>
            <person name="Huang Y.H."/>
            <person name="Xu Z.Y."/>
            <person name="Chen M.L."/>
            <person name="Du X.Y."/>
            <person name="Qiu B.Y."/>
            <person name="Chen P.T."/>
            <person name="Zhang W."/>
            <person name="Slipinski A."/>
            <person name="Escalona H.E."/>
            <person name="Waterhouse R.M."/>
            <person name="Zwick A."/>
            <person name="Pang H."/>
        </authorList>
    </citation>
    <scope>NUCLEOTIDE SEQUENCE [LARGE SCALE GENOMIC DNA]</scope>
    <source>
        <strain evidence="16">SYSU2018</strain>
    </source>
</reference>
<comment type="function">
    <text evidence="2">May be involved in the metabolism of insect hormones and in the breakdown of synthetic insecticides.</text>
</comment>
<dbReference type="PANTHER" id="PTHR24291">
    <property type="entry name" value="CYTOCHROME P450 FAMILY 4"/>
    <property type="match status" value="1"/>
</dbReference>
<evidence type="ECO:0000313" key="16">
    <source>
        <dbReference type="EMBL" id="KAL3276955.1"/>
    </source>
</evidence>
<comment type="similarity">
    <text evidence="5">Belongs to the cytochrome P450 family.</text>
</comment>
<evidence type="ECO:0000256" key="9">
    <source>
        <dbReference type="ARBA" id="ARBA00022848"/>
    </source>
</evidence>
<evidence type="ECO:0000256" key="1">
    <source>
        <dbReference type="ARBA" id="ARBA00001971"/>
    </source>
</evidence>
<evidence type="ECO:0000256" key="15">
    <source>
        <dbReference type="SAM" id="Phobius"/>
    </source>
</evidence>
<comment type="caution">
    <text evidence="16">The sequence shown here is derived from an EMBL/GenBank/DDBJ whole genome shotgun (WGS) entry which is preliminary data.</text>
</comment>
<dbReference type="Gene3D" id="1.10.630.10">
    <property type="entry name" value="Cytochrome P450"/>
    <property type="match status" value="1"/>
</dbReference>
<keyword evidence="15" id="KW-0812">Transmembrane</keyword>
<dbReference type="AlphaFoldDB" id="A0ABD2NEL8"/>
<dbReference type="PRINTS" id="PR00385">
    <property type="entry name" value="P450"/>
</dbReference>
<keyword evidence="12" id="KW-0503">Monooxygenase</keyword>
<gene>
    <name evidence="16" type="ORF">HHI36_012320</name>
</gene>
<keyword evidence="8" id="KW-0256">Endoplasmic reticulum</keyword>
<dbReference type="SUPFAM" id="SSF48264">
    <property type="entry name" value="Cytochrome P450"/>
    <property type="match status" value="1"/>
</dbReference>
<protein>
    <recommendedName>
        <fullName evidence="18">Cytochrome P450</fullName>
    </recommendedName>
</protein>
<dbReference type="GO" id="GO:0004497">
    <property type="term" value="F:monooxygenase activity"/>
    <property type="evidence" value="ECO:0007669"/>
    <property type="project" value="UniProtKB-KW"/>
</dbReference>
<organism evidence="16 17">
    <name type="scientific">Cryptolaemus montrouzieri</name>
    <dbReference type="NCBI Taxonomy" id="559131"/>
    <lineage>
        <taxon>Eukaryota</taxon>
        <taxon>Metazoa</taxon>
        <taxon>Ecdysozoa</taxon>
        <taxon>Arthropoda</taxon>
        <taxon>Hexapoda</taxon>
        <taxon>Insecta</taxon>
        <taxon>Pterygota</taxon>
        <taxon>Neoptera</taxon>
        <taxon>Endopterygota</taxon>
        <taxon>Coleoptera</taxon>
        <taxon>Polyphaga</taxon>
        <taxon>Cucujiformia</taxon>
        <taxon>Coccinelloidea</taxon>
        <taxon>Coccinellidae</taxon>
        <taxon>Scymninae</taxon>
        <taxon>Scymnini</taxon>
        <taxon>Cryptolaemus</taxon>
    </lineage>
</organism>
<sequence length="509" mass="59890">MILYSLGKMLIEYMLEWILHALICLPVLFLIYYTWRRRDLNANSRQFRGETGFPIIGSSYLLFGKDEDVLLKFVGYLKRYPGLEPTKLWLGPSLIIFFTDPNHIEKIMLSQNFSHKMTQLYDIIKNFIGEGLITTSGSMYRRHKKVIAPMLDLNFTNSCCEILQKYSNACFTEMKAYCNNETFDISHFFHEKFSMITSESILGRKLDSTKDHQLMKDAAEVYDIAFYRLVRLWIHPDIFYKLTSVWKLEQGLTKRNEIFFQEVIDKSRERVRAGEIYKNDFIAIVDKLAERIENQPDLMDDKLFRDHMYTLLLASEDTLTIVSSFLCVCLGMYPEYQKKVAEELRAHFGETYKNVSLEDIGNLPYLDMCIKETLRIVPIAPLVFRNVLEDCEIGGWKISKDSYICVPIFHVHRDKRFWENPEHFHPDHFLPEIEKQRPNYAYLPFTAGNRGCIGKIFANVNIRIFMASFLQRFEVEADGKLPDIKFRSDASTRPVHGYNVRIKERVWRS</sequence>
<evidence type="ECO:0000256" key="14">
    <source>
        <dbReference type="PIRSR" id="PIRSR602401-1"/>
    </source>
</evidence>
<evidence type="ECO:0008006" key="18">
    <source>
        <dbReference type="Google" id="ProtNLM"/>
    </source>
</evidence>
<accession>A0ABD2NEL8</accession>
<dbReference type="InterPro" id="IPR002401">
    <property type="entry name" value="Cyt_P450_E_grp-I"/>
</dbReference>
<feature type="transmembrane region" description="Helical" evidence="15">
    <location>
        <begin position="17"/>
        <end position="35"/>
    </location>
</feature>
<evidence type="ECO:0000256" key="7">
    <source>
        <dbReference type="ARBA" id="ARBA00022723"/>
    </source>
</evidence>
<dbReference type="InterPro" id="IPR001128">
    <property type="entry name" value="Cyt_P450"/>
</dbReference>
<dbReference type="Proteomes" id="UP001516400">
    <property type="component" value="Unassembled WGS sequence"/>
</dbReference>
<keyword evidence="6 14" id="KW-0349">Heme</keyword>
<evidence type="ECO:0000256" key="10">
    <source>
        <dbReference type="ARBA" id="ARBA00023002"/>
    </source>
</evidence>
<comment type="subcellular location">
    <subcellularLocation>
        <location evidence="4">Endoplasmic reticulum membrane</location>
        <topology evidence="4">Peripheral membrane protein</topology>
    </subcellularLocation>
    <subcellularLocation>
        <location evidence="3">Microsome membrane</location>
        <topology evidence="3">Peripheral membrane protein</topology>
    </subcellularLocation>
</comment>
<proteinExistence type="inferred from homology"/>
<keyword evidence="15" id="KW-1133">Transmembrane helix</keyword>
<feature type="binding site" description="axial binding residue" evidence="14">
    <location>
        <position position="452"/>
    </location>
    <ligand>
        <name>heme</name>
        <dbReference type="ChEBI" id="CHEBI:30413"/>
    </ligand>
    <ligandPart>
        <name>Fe</name>
        <dbReference type="ChEBI" id="CHEBI:18248"/>
    </ligandPart>
</feature>
<evidence type="ECO:0000256" key="6">
    <source>
        <dbReference type="ARBA" id="ARBA00022617"/>
    </source>
</evidence>
<evidence type="ECO:0000256" key="13">
    <source>
        <dbReference type="ARBA" id="ARBA00023136"/>
    </source>
</evidence>
<evidence type="ECO:0000256" key="8">
    <source>
        <dbReference type="ARBA" id="ARBA00022824"/>
    </source>
</evidence>
<keyword evidence="7 14" id="KW-0479">Metal-binding</keyword>
<evidence type="ECO:0000256" key="3">
    <source>
        <dbReference type="ARBA" id="ARBA00004174"/>
    </source>
</evidence>
<dbReference type="InterPro" id="IPR036396">
    <property type="entry name" value="Cyt_P450_sf"/>
</dbReference>
<dbReference type="EMBL" id="JABFTP020000103">
    <property type="protein sequence ID" value="KAL3276955.1"/>
    <property type="molecule type" value="Genomic_DNA"/>
</dbReference>
<evidence type="ECO:0000256" key="5">
    <source>
        <dbReference type="ARBA" id="ARBA00010617"/>
    </source>
</evidence>
<evidence type="ECO:0000256" key="4">
    <source>
        <dbReference type="ARBA" id="ARBA00004406"/>
    </source>
</evidence>
<keyword evidence="13 15" id="KW-0472">Membrane</keyword>
<keyword evidence="10" id="KW-0560">Oxidoreductase</keyword>
<evidence type="ECO:0000256" key="12">
    <source>
        <dbReference type="ARBA" id="ARBA00023033"/>
    </source>
</evidence>
<keyword evidence="11 14" id="KW-0408">Iron</keyword>
<comment type="cofactor">
    <cofactor evidence="1 14">
        <name>heme</name>
        <dbReference type="ChEBI" id="CHEBI:30413"/>
    </cofactor>
</comment>
<evidence type="ECO:0000313" key="17">
    <source>
        <dbReference type="Proteomes" id="UP001516400"/>
    </source>
</evidence>
<dbReference type="GO" id="GO:0046872">
    <property type="term" value="F:metal ion binding"/>
    <property type="evidence" value="ECO:0007669"/>
    <property type="project" value="UniProtKB-KW"/>
</dbReference>